<sequence>MDKIKVIRTVTLIKSLGFYNKKFKKKKEFTIPLTSNGLILLTHVRLVANGIDITGVTEIREILYIDEEVERGLLDGDIAVFLQMEIGGELSFLIHTRRKMRMLIYEKIDNRRARLKKIKKLKKSIIKKTS</sequence>
<dbReference type="Proteomes" id="UP001597560">
    <property type="component" value="Unassembled WGS sequence"/>
</dbReference>
<organism evidence="1 2">
    <name type="scientific">Olivibacter jilunii</name>
    <dbReference type="NCBI Taxonomy" id="985016"/>
    <lineage>
        <taxon>Bacteria</taxon>
        <taxon>Pseudomonadati</taxon>
        <taxon>Bacteroidota</taxon>
        <taxon>Sphingobacteriia</taxon>
        <taxon>Sphingobacteriales</taxon>
        <taxon>Sphingobacteriaceae</taxon>
        <taxon>Olivibacter</taxon>
    </lineage>
</organism>
<accession>A0ABW6B3S9</accession>
<proteinExistence type="predicted"/>
<name>A0ABW6B3S9_9SPHI</name>
<comment type="caution">
    <text evidence="1">The sequence shown here is derived from an EMBL/GenBank/DDBJ whole genome shotgun (WGS) entry which is preliminary data.</text>
</comment>
<evidence type="ECO:0000313" key="1">
    <source>
        <dbReference type="EMBL" id="MFD2963034.1"/>
    </source>
</evidence>
<protein>
    <submittedName>
        <fullName evidence="1">Uncharacterized protein</fullName>
    </submittedName>
</protein>
<reference evidence="2" key="1">
    <citation type="journal article" date="2019" name="Int. J. Syst. Evol. Microbiol.">
        <title>The Global Catalogue of Microorganisms (GCM) 10K type strain sequencing project: providing services to taxonomists for standard genome sequencing and annotation.</title>
        <authorList>
            <consortium name="The Broad Institute Genomics Platform"/>
            <consortium name="The Broad Institute Genome Sequencing Center for Infectious Disease"/>
            <person name="Wu L."/>
            <person name="Ma J."/>
        </authorList>
    </citation>
    <scope>NUCLEOTIDE SEQUENCE [LARGE SCALE GENOMIC DNA]</scope>
    <source>
        <strain evidence="2">KCTC 23098</strain>
    </source>
</reference>
<gene>
    <name evidence="1" type="ORF">ACFS6J_14635</name>
</gene>
<dbReference type="EMBL" id="JBHUPA010000007">
    <property type="protein sequence ID" value="MFD2963034.1"/>
    <property type="molecule type" value="Genomic_DNA"/>
</dbReference>
<keyword evidence="2" id="KW-1185">Reference proteome</keyword>
<evidence type="ECO:0000313" key="2">
    <source>
        <dbReference type="Proteomes" id="UP001597560"/>
    </source>
</evidence>
<dbReference type="RefSeq" id="WP_377611307.1">
    <property type="nucleotide sequence ID" value="NZ_JBHUPA010000007.1"/>
</dbReference>